<dbReference type="InterPro" id="IPR004923">
    <property type="entry name" value="FTR1/Fip1/EfeU"/>
</dbReference>
<dbReference type="OrthoDB" id="8215804at2"/>
<dbReference type="AlphaFoldDB" id="A0A1W1W7A7"/>
<accession>A0A1W1W7A7</accession>
<evidence type="ECO:0000313" key="8">
    <source>
        <dbReference type="Proteomes" id="UP000192660"/>
    </source>
</evidence>
<organism evidence="7 8">
    <name type="scientific">Sulfobacillus thermosulfidooxidans (strain DSM 9293 / VKM B-1269 / AT-1)</name>
    <dbReference type="NCBI Taxonomy" id="929705"/>
    <lineage>
        <taxon>Bacteria</taxon>
        <taxon>Bacillati</taxon>
        <taxon>Bacillota</taxon>
        <taxon>Clostridia</taxon>
        <taxon>Eubacteriales</taxon>
        <taxon>Clostridiales Family XVII. Incertae Sedis</taxon>
        <taxon>Sulfobacillus</taxon>
    </lineage>
</organism>
<feature type="transmembrane region" description="Helical" evidence="6">
    <location>
        <begin position="6"/>
        <end position="26"/>
    </location>
</feature>
<feature type="transmembrane region" description="Helical" evidence="6">
    <location>
        <begin position="245"/>
        <end position="263"/>
    </location>
</feature>
<evidence type="ECO:0000256" key="5">
    <source>
        <dbReference type="ARBA" id="ARBA00023136"/>
    </source>
</evidence>
<evidence type="ECO:0000256" key="6">
    <source>
        <dbReference type="SAM" id="Phobius"/>
    </source>
</evidence>
<name>A0A1W1W7A7_SULTA</name>
<reference evidence="8" key="1">
    <citation type="submission" date="2017-04" db="EMBL/GenBank/DDBJ databases">
        <authorList>
            <person name="Varghese N."/>
            <person name="Submissions S."/>
        </authorList>
    </citation>
    <scope>NUCLEOTIDE SEQUENCE [LARGE SCALE GENOMIC DNA]</scope>
    <source>
        <strain evidence="8">DSM 9293</strain>
    </source>
</reference>
<feature type="transmembrane region" description="Helical" evidence="6">
    <location>
        <begin position="180"/>
        <end position="197"/>
    </location>
</feature>
<proteinExistence type="inferred from homology"/>
<keyword evidence="8" id="KW-1185">Reference proteome</keyword>
<evidence type="ECO:0000256" key="4">
    <source>
        <dbReference type="ARBA" id="ARBA00022989"/>
    </source>
</evidence>
<dbReference type="Pfam" id="PF03239">
    <property type="entry name" value="FTR1"/>
    <property type="match status" value="1"/>
</dbReference>
<protein>
    <submittedName>
        <fullName evidence="7">High-affinity iron transporter</fullName>
    </submittedName>
</protein>
<comment type="similarity">
    <text evidence="2">Belongs to the oxidase-dependent Fe transporter (OFeT) (TC 9.A.10.1) family.</text>
</comment>
<keyword evidence="5 6" id="KW-0472">Membrane</keyword>
<feature type="transmembrane region" description="Helical" evidence="6">
    <location>
        <begin position="73"/>
        <end position="92"/>
    </location>
</feature>
<dbReference type="GO" id="GO:0015093">
    <property type="term" value="F:ferrous iron transmembrane transporter activity"/>
    <property type="evidence" value="ECO:0007669"/>
    <property type="project" value="TreeGrafter"/>
</dbReference>
<dbReference type="PANTHER" id="PTHR31632:SF2">
    <property type="entry name" value="PLASMA MEMBRANE IRON PERMEASE"/>
    <property type="match status" value="1"/>
</dbReference>
<dbReference type="PANTHER" id="PTHR31632">
    <property type="entry name" value="IRON TRANSPORTER FTH1"/>
    <property type="match status" value="1"/>
</dbReference>
<comment type="subcellular location">
    <subcellularLocation>
        <location evidence="1">Membrane</location>
        <topology evidence="1">Multi-pass membrane protein</topology>
    </subcellularLocation>
</comment>
<evidence type="ECO:0000256" key="2">
    <source>
        <dbReference type="ARBA" id="ARBA00008333"/>
    </source>
</evidence>
<keyword evidence="4 6" id="KW-1133">Transmembrane helix</keyword>
<feature type="transmembrane region" description="Helical" evidence="6">
    <location>
        <begin position="149"/>
        <end position="168"/>
    </location>
</feature>
<keyword evidence="3 6" id="KW-0812">Transmembrane</keyword>
<evidence type="ECO:0000256" key="1">
    <source>
        <dbReference type="ARBA" id="ARBA00004141"/>
    </source>
</evidence>
<evidence type="ECO:0000313" key="7">
    <source>
        <dbReference type="EMBL" id="SMC02158.1"/>
    </source>
</evidence>
<dbReference type="STRING" id="28034.BFX07_02825"/>
<dbReference type="RefSeq" id="WP_020376248.1">
    <property type="nucleotide sequence ID" value="NZ_FWWY01000001.1"/>
</dbReference>
<feature type="transmembrane region" description="Helical" evidence="6">
    <location>
        <begin position="117"/>
        <end position="143"/>
    </location>
</feature>
<gene>
    <name evidence="7" type="ORF">SAMN00768000_0376</name>
</gene>
<sequence>MLATAVIFARESLEASLIVAIIFSYLKQTQASRNLYGQVWMGILMALTVDGILGMVIWFTIHAYTGTSLQTVLEAITYVFAAILLTAMSFWMKNHSPHLKHDLQENIEKSLNDSKGWALGLLAGVTVGREGLETTIFILAISFQTTSGAIIWGALLGLGTGLYASYVIYHLGRKLPLKSFFNVFGTLLLIFASALLADGVEDFQTLHWLPGGHWILWNTGHILSESSVLGDILHTFIGYAQSPTGLQMAVYVGFLLLTIPRYLTVSGKIPVKS</sequence>
<feature type="transmembrane region" description="Helical" evidence="6">
    <location>
        <begin position="38"/>
        <end position="61"/>
    </location>
</feature>
<dbReference type="EMBL" id="FWWY01000001">
    <property type="protein sequence ID" value="SMC02158.1"/>
    <property type="molecule type" value="Genomic_DNA"/>
</dbReference>
<evidence type="ECO:0000256" key="3">
    <source>
        <dbReference type="ARBA" id="ARBA00022692"/>
    </source>
</evidence>
<dbReference type="Proteomes" id="UP000192660">
    <property type="component" value="Unassembled WGS sequence"/>
</dbReference>
<dbReference type="GO" id="GO:0033573">
    <property type="term" value="C:high-affinity iron permease complex"/>
    <property type="evidence" value="ECO:0007669"/>
    <property type="project" value="InterPro"/>
</dbReference>